<protein>
    <submittedName>
        <fullName evidence="1">Uncharacterized protein</fullName>
    </submittedName>
</protein>
<dbReference type="AlphaFoldDB" id="A0A317JR89"/>
<accession>A0A317JR89</accession>
<dbReference type="Proteomes" id="UP000246104">
    <property type="component" value="Unassembled WGS sequence"/>
</dbReference>
<dbReference type="EMBL" id="PSRQ01000015">
    <property type="protein sequence ID" value="PWU24015.1"/>
    <property type="molecule type" value="Genomic_DNA"/>
</dbReference>
<sequence length="73" mass="9033">MSVIGIYEHAHFIPKKFRWRDRVYLIQEITLVSDIRDGLIKKRMYSVLCNKTLYRLLFNRETEDWKLEEVWVE</sequence>
<organism evidence="1 2">
    <name type="scientific">Candidatus Cerribacteria bacterium 'Amazon FNV 2010 28 9'</name>
    <dbReference type="NCBI Taxonomy" id="2081795"/>
    <lineage>
        <taxon>Bacteria</taxon>
        <taxon>Candidatus Cerribacteria</taxon>
    </lineage>
</organism>
<name>A0A317JR89_9BACT</name>
<evidence type="ECO:0000313" key="2">
    <source>
        <dbReference type="Proteomes" id="UP000246104"/>
    </source>
</evidence>
<comment type="caution">
    <text evidence="1">The sequence shown here is derived from an EMBL/GenBank/DDBJ whole genome shotgun (WGS) entry which is preliminary data.</text>
</comment>
<evidence type="ECO:0000313" key="1">
    <source>
        <dbReference type="EMBL" id="PWU24015.1"/>
    </source>
</evidence>
<reference evidence="1 2" key="1">
    <citation type="submission" date="2018-02" db="EMBL/GenBank/DDBJ databases">
        <title>Genomic Reconstructions from Amazon Rainforest and Pasture Soil Reveal Novel Insights into the Physiology of Candidate Phyla in Tropical Sites.</title>
        <authorList>
            <person name="Kroeger M.E."/>
            <person name="Delmont T."/>
            <person name="Eren A.M."/>
            <person name="Guo J."/>
            <person name="Meyer K.M."/>
            <person name="Khan K."/>
            <person name="Rodrigues J.L.M."/>
            <person name="Bohannan B.J.M."/>
            <person name="Tringe S."/>
            <person name="Borges C.D."/>
            <person name="Tiedje J."/>
            <person name="Tsai S.M."/>
            <person name="Nusslein K."/>
        </authorList>
    </citation>
    <scope>NUCLEOTIDE SEQUENCE [LARGE SCALE GENOMIC DNA]</scope>
    <source>
        <strain evidence="1">Amazon FNV 2010 28 9</strain>
    </source>
</reference>
<proteinExistence type="predicted"/>
<gene>
    <name evidence="1" type="ORF">C5B42_00970</name>
</gene>